<name>F4EYX4_SELS3</name>
<evidence type="ECO:0000313" key="3">
    <source>
        <dbReference type="Proteomes" id="UP000011124"/>
    </source>
</evidence>
<reference evidence="2 3" key="1">
    <citation type="submission" date="2011-04" db="EMBL/GenBank/DDBJ databases">
        <title>The complete genome of Selenomonas sputigena DSM 20758.</title>
        <authorList>
            <consortium name="US DOE Joint Genome Institute (JGI-PGF)"/>
            <person name="Lucas S."/>
            <person name="Copeland A."/>
            <person name="Lapidus A."/>
            <person name="Bruce D."/>
            <person name="Goodwin L."/>
            <person name="Pitluck S."/>
            <person name="Peters L."/>
            <person name="Kyrpides N."/>
            <person name="Mavromatis K."/>
            <person name="Ivanova N."/>
            <person name="Ovchinnikova G."/>
            <person name="Teshima H."/>
            <person name="Detter J.C."/>
            <person name="Tapia R."/>
            <person name="Han C."/>
            <person name="Land M."/>
            <person name="Hauser L."/>
            <person name="Markowitz V."/>
            <person name="Cheng J.-F."/>
            <person name="Hugenholtz P."/>
            <person name="Woyke T."/>
            <person name="Wu D."/>
            <person name="Gronow S."/>
            <person name="Wellnitz S."/>
            <person name="Schneider S."/>
            <person name="Klenk H.-P."/>
            <person name="Eisen J.A."/>
        </authorList>
    </citation>
    <scope>NUCLEOTIDE SEQUENCE [LARGE SCALE GENOMIC DNA]</scope>
    <source>
        <strain evidence="3">ATCC 35185 / DSM 20758 / VPI D19B-28</strain>
    </source>
</reference>
<dbReference type="AlphaFoldDB" id="F4EYX4"/>
<keyword evidence="1" id="KW-0472">Membrane</keyword>
<organism evidence="2 3">
    <name type="scientific">Selenomonas sputigena (strain ATCC 35185 / DSM 20758 / CCUG 44933 / VPI D19B-28)</name>
    <dbReference type="NCBI Taxonomy" id="546271"/>
    <lineage>
        <taxon>Bacteria</taxon>
        <taxon>Bacillati</taxon>
        <taxon>Bacillota</taxon>
        <taxon>Negativicutes</taxon>
        <taxon>Selenomonadales</taxon>
        <taxon>Selenomonadaceae</taxon>
        <taxon>Selenomonas</taxon>
    </lineage>
</organism>
<evidence type="ECO:0008006" key="4">
    <source>
        <dbReference type="Google" id="ProtNLM"/>
    </source>
</evidence>
<dbReference type="EMBL" id="CP002637">
    <property type="protein sequence ID" value="AEB99531.1"/>
    <property type="molecule type" value="Genomic_DNA"/>
</dbReference>
<dbReference type="Proteomes" id="UP000011124">
    <property type="component" value="Chromosome"/>
</dbReference>
<sequence length="72" mass="7872">MGTIFSKSDFWIGLAVGAVAGVFGYRFMQEREQQMMAIQQGAPAAQVPLAELQRQKEELEDLIAAQEAGANQ</sequence>
<dbReference type="HOGENOM" id="CLU_162700_0_0_9"/>
<proteinExistence type="predicted"/>
<accession>F4EYX4</accession>
<dbReference type="OrthoDB" id="2887044at2"/>
<keyword evidence="1" id="KW-1133">Transmembrane helix</keyword>
<keyword evidence="3" id="KW-1185">Reference proteome</keyword>
<gene>
    <name evidence="2" type="ordered locus">Selsp_0559</name>
</gene>
<keyword evidence="1" id="KW-0812">Transmembrane</keyword>
<dbReference type="KEGG" id="ssg:Selsp_0559"/>
<protein>
    <recommendedName>
        <fullName evidence="4">50S ribosomal protein L9</fullName>
    </recommendedName>
</protein>
<evidence type="ECO:0000256" key="1">
    <source>
        <dbReference type="SAM" id="Phobius"/>
    </source>
</evidence>
<evidence type="ECO:0000313" key="2">
    <source>
        <dbReference type="EMBL" id="AEB99531.1"/>
    </source>
</evidence>
<feature type="transmembrane region" description="Helical" evidence="1">
    <location>
        <begin position="12"/>
        <end position="28"/>
    </location>
</feature>